<dbReference type="SUPFAM" id="SSF57667">
    <property type="entry name" value="beta-beta-alpha zinc fingers"/>
    <property type="match status" value="1"/>
</dbReference>
<keyword evidence="1" id="KW-0479">Metal-binding</keyword>
<dbReference type="PROSITE" id="PS00028">
    <property type="entry name" value="ZINC_FINGER_C2H2_1"/>
    <property type="match status" value="2"/>
</dbReference>
<keyword evidence="4" id="KW-0862">Zinc</keyword>
<dbReference type="EMBL" id="CAXKWB010017391">
    <property type="protein sequence ID" value="CAL4118752.1"/>
    <property type="molecule type" value="Genomic_DNA"/>
</dbReference>
<evidence type="ECO:0000313" key="7">
    <source>
        <dbReference type="EMBL" id="CAL4118752.1"/>
    </source>
</evidence>
<dbReference type="PANTHER" id="PTHR24379:SF127">
    <property type="entry name" value="BLOODY FINGERS-RELATED"/>
    <property type="match status" value="1"/>
</dbReference>
<dbReference type="PROSITE" id="PS50157">
    <property type="entry name" value="ZINC_FINGER_C2H2_2"/>
    <property type="match status" value="1"/>
</dbReference>
<reference evidence="7 8" key="1">
    <citation type="submission" date="2024-05" db="EMBL/GenBank/DDBJ databases">
        <authorList>
            <person name="Wallberg A."/>
        </authorList>
    </citation>
    <scope>NUCLEOTIDE SEQUENCE [LARGE SCALE GENOMIC DNA]</scope>
</reference>
<feature type="domain" description="C2H2-type" evidence="6">
    <location>
        <begin position="354"/>
        <end position="377"/>
    </location>
</feature>
<keyword evidence="2" id="KW-0677">Repeat</keyword>
<dbReference type="GO" id="GO:0000977">
    <property type="term" value="F:RNA polymerase II transcription regulatory region sequence-specific DNA binding"/>
    <property type="evidence" value="ECO:0007669"/>
    <property type="project" value="TreeGrafter"/>
</dbReference>
<sequence length="535" mass="62194">MNNNCKICSRKLDGTRSVSCSTTLKHTNCPIYEVVEQVIPQKFAQHPYFTDKNSKKLLFINENVIDKTENSEYNKEWQDLVKVLKLCFRCYRVLLGIDYHGFELKRLKGQIIKLSEDSKEENEMDAKKDGLPIQSVIDSGNNIETKIDLTNMQVIESIDPTDIELIVDENMSINKEWTNNEDNVKIHPILDLANPVFKAGEIDADNDNTKRNRRCTRLLDYEYLEINEKYIKKKSLNEKSENNYKEIKIEKYTKTKKKGPILCRNCHKKFKTKKSLNTHKCHQGRPSIKNNAYSCKVCGINMNCKQSYIEHVESCYKNIVVQCDYCPVKLPSAAFLPRHMEAYHEGQPVISKEVLCDQCGREFARKESLDRHQATVHGVSYGQHQCSQCKRRFLRKNQISQYLWNQNANIFTQCACAHTKHTYLQDYVFPIQHGKKKLYICMPDSKLQGFHKDSLYQDSMVHGVNRHRCSRCCQHFSSEAEFVLHKNNCHKIDSKVKNKQSKSRSSSVLPDHLAHPLFYQLQLTLLSLQPLLSVP</sequence>
<gene>
    <name evidence="7" type="ORF">MNOR_LOCUS21523</name>
</gene>
<keyword evidence="3 5" id="KW-0863">Zinc-finger</keyword>
<dbReference type="GO" id="GO:0000981">
    <property type="term" value="F:DNA-binding transcription factor activity, RNA polymerase II-specific"/>
    <property type="evidence" value="ECO:0007669"/>
    <property type="project" value="TreeGrafter"/>
</dbReference>
<evidence type="ECO:0000256" key="1">
    <source>
        <dbReference type="ARBA" id="ARBA00022723"/>
    </source>
</evidence>
<dbReference type="InterPro" id="IPR013087">
    <property type="entry name" value="Znf_C2H2_type"/>
</dbReference>
<dbReference type="GO" id="GO:0005634">
    <property type="term" value="C:nucleus"/>
    <property type="evidence" value="ECO:0007669"/>
    <property type="project" value="TreeGrafter"/>
</dbReference>
<accession>A0AAV2RBC8</accession>
<evidence type="ECO:0000256" key="5">
    <source>
        <dbReference type="PROSITE-ProRule" id="PRU00042"/>
    </source>
</evidence>
<evidence type="ECO:0000259" key="6">
    <source>
        <dbReference type="PROSITE" id="PS50157"/>
    </source>
</evidence>
<evidence type="ECO:0000313" key="8">
    <source>
        <dbReference type="Proteomes" id="UP001497623"/>
    </source>
</evidence>
<dbReference type="PANTHER" id="PTHR24379">
    <property type="entry name" value="KRAB AND ZINC FINGER DOMAIN-CONTAINING"/>
    <property type="match status" value="1"/>
</dbReference>
<dbReference type="InterPro" id="IPR036236">
    <property type="entry name" value="Znf_C2H2_sf"/>
</dbReference>
<keyword evidence="8" id="KW-1185">Reference proteome</keyword>
<evidence type="ECO:0000256" key="3">
    <source>
        <dbReference type="ARBA" id="ARBA00022771"/>
    </source>
</evidence>
<protein>
    <recommendedName>
        <fullName evidence="6">C2H2-type domain-containing protein</fullName>
    </recommendedName>
</protein>
<dbReference type="SMART" id="SM00355">
    <property type="entry name" value="ZnF_C2H2"/>
    <property type="match status" value="5"/>
</dbReference>
<dbReference type="Gene3D" id="3.30.160.60">
    <property type="entry name" value="Classic Zinc Finger"/>
    <property type="match status" value="2"/>
</dbReference>
<comment type="caution">
    <text evidence="7">The sequence shown here is derived from an EMBL/GenBank/DDBJ whole genome shotgun (WGS) entry which is preliminary data.</text>
</comment>
<organism evidence="7 8">
    <name type="scientific">Meganyctiphanes norvegica</name>
    <name type="common">Northern krill</name>
    <name type="synonym">Thysanopoda norvegica</name>
    <dbReference type="NCBI Taxonomy" id="48144"/>
    <lineage>
        <taxon>Eukaryota</taxon>
        <taxon>Metazoa</taxon>
        <taxon>Ecdysozoa</taxon>
        <taxon>Arthropoda</taxon>
        <taxon>Crustacea</taxon>
        <taxon>Multicrustacea</taxon>
        <taxon>Malacostraca</taxon>
        <taxon>Eumalacostraca</taxon>
        <taxon>Eucarida</taxon>
        <taxon>Euphausiacea</taxon>
        <taxon>Euphausiidae</taxon>
        <taxon>Meganyctiphanes</taxon>
    </lineage>
</organism>
<name>A0AAV2RBC8_MEGNR</name>
<dbReference type="AlphaFoldDB" id="A0AAV2RBC8"/>
<evidence type="ECO:0000256" key="4">
    <source>
        <dbReference type="ARBA" id="ARBA00022833"/>
    </source>
</evidence>
<proteinExistence type="predicted"/>
<dbReference type="GO" id="GO:0008270">
    <property type="term" value="F:zinc ion binding"/>
    <property type="evidence" value="ECO:0007669"/>
    <property type="project" value="UniProtKB-KW"/>
</dbReference>
<dbReference type="Proteomes" id="UP001497623">
    <property type="component" value="Unassembled WGS sequence"/>
</dbReference>
<evidence type="ECO:0000256" key="2">
    <source>
        <dbReference type="ARBA" id="ARBA00022737"/>
    </source>
</evidence>